<evidence type="ECO:0000256" key="1">
    <source>
        <dbReference type="ARBA" id="ARBA00005043"/>
    </source>
</evidence>
<proteinExistence type="inferred from homology"/>
<dbReference type="OrthoDB" id="9995306at2759"/>
<evidence type="ECO:0008006" key="5">
    <source>
        <dbReference type="Google" id="ProtNLM"/>
    </source>
</evidence>
<reference evidence="4" key="1">
    <citation type="journal article" date="2018" name="Nat. Microbiol.">
        <title>Leveraging single-cell genomics to expand the fungal tree of life.</title>
        <authorList>
            <person name="Ahrendt S.R."/>
            <person name="Quandt C.A."/>
            <person name="Ciobanu D."/>
            <person name="Clum A."/>
            <person name="Salamov A."/>
            <person name="Andreopoulos B."/>
            <person name="Cheng J.F."/>
            <person name="Woyke T."/>
            <person name="Pelin A."/>
            <person name="Henrissat B."/>
            <person name="Reynolds N.K."/>
            <person name="Benny G.L."/>
            <person name="Smith M.E."/>
            <person name="James T.Y."/>
            <person name="Grigoriev I.V."/>
        </authorList>
    </citation>
    <scope>NUCLEOTIDE SEQUENCE [LARGE SCALE GENOMIC DNA]</scope>
    <source>
        <strain evidence="4">Benny S71-1</strain>
    </source>
</reference>
<evidence type="ECO:0000313" key="3">
    <source>
        <dbReference type="EMBL" id="RKP22459.1"/>
    </source>
</evidence>
<dbReference type="EMBL" id="KZ992083">
    <property type="protein sequence ID" value="RKP22459.1"/>
    <property type="molecule type" value="Genomic_DNA"/>
</dbReference>
<dbReference type="AlphaFoldDB" id="A0A4V1J0R3"/>
<protein>
    <recommendedName>
        <fullName evidence="5">Elongator complex protein 6</fullName>
    </recommendedName>
</protein>
<organism evidence="3 4">
    <name type="scientific">Syncephalis pseudoplumigaleata</name>
    <dbReference type="NCBI Taxonomy" id="1712513"/>
    <lineage>
        <taxon>Eukaryota</taxon>
        <taxon>Fungi</taxon>
        <taxon>Fungi incertae sedis</taxon>
        <taxon>Zoopagomycota</taxon>
        <taxon>Zoopagomycotina</taxon>
        <taxon>Zoopagomycetes</taxon>
        <taxon>Zoopagales</taxon>
        <taxon>Piptocephalidaceae</taxon>
        <taxon>Syncephalis</taxon>
    </lineage>
</organism>
<comment type="pathway">
    <text evidence="1">tRNA modification; 5-methoxycarbonylmethyl-2-thiouridine-tRNA biosynthesis.</text>
</comment>
<dbReference type="InterPro" id="IPR027417">
    <property type="entry name" value="P-loop_NTPase"/>
</dbReference>
<dbReference type="GO" id="GO:0002098">
    <property type="term" value="P:tRNA wobble uridine modification"/>
    <property type="evidence" value="ECO:0007669"/>
    <property type="project" value="InterPro"/>
</dbReference>
<name>A0A4V1J0R3_9FUNG</name>
<dbReference type="PANTHER" id="PTHR16184:SF6">
    <property type="entry name" value="ELONGATOR COMPLEX PROTEIN 6"/>
    <property type="match status" value="1"/>
</dbReference>
<dbReference type="Gene3D" id="3.40.50.300">
    <property type="entry name" value="P-loop containing nucleotide triphosphate hydrolases"/>
    <property type="match status" value="1"/>
</dbReference>
<accession>A0A4V1J0R3</accession>
<sequence>MVYATLSTLLHGDSEVPPAGECHLITDSLEADGNFLLHHYVSAFLRAATGSTSSSQPSVILISTSQIFSHYAAIGKKLGMNLVAAKAKGQLYFMDLLTRFTAMPAHADAATEEMSRPDIATYKLPTVPNCSLAWMPQTGTASTIDWEASLQQVITKLMELCRAGSNGSTARTAIIIDDVTALLFAGCPVQTLVAFVRAVRRLCDTHGVNLVILAHDDLTFESDVEHDLCLRMVARLPHVVLAVQGLDSGVSRDVHGQVTLMRGAARMDTARAATFHPRLLHYRLLENGAQFFAPGYAASVI</sequence>
<dbReference type="Proteomes" id="UP000278143">
    <property type="component" value="Unassembled WGS sequence"/>
</dbReference>
<evidence type="ECO:0000256" key="2">
    <source>
        <dbReference type="ARBA" id="ARBA00008837"/>
    </source>
</evidence>
<dbReference type="UniPathway" id="UPA00988"/>
<evidence type="ECO:0000313" key="4">
    <source>
        <dbReference type="Proteomes" id="UP000278143"/>
    </source>
</evidence>
<dbReference type="GO" id="GO:0033588">
    <property type="term" value="C:elongator holoenzyme complex"/>
    <property type="evidence" value="ECO:0007669"/>
    <property type="project" value="InterPro"/>
</dbReference>
<dbReference type="CDD" id="cd19495">
    <property type="entry name" value="Elp6"/>
    <property type="match status" value="1"/>
</dbReference>
<comment type="similarity">
    <text evidence="2">Belongs to the ELP6 family.</text>
</comment>
<dbReference type="InterPro" id="IPR018627">
    <property type="entry name" value="ELP6"/>
</dbReference>
<dbReference type="PANTHER" id="PTHR16184">
    <property type="entry name" value="ELONGATOR COMPLEX PROTEIN 6"/>
    <property type="match status" value="1"/>
</dbReference>
<gene>
    <name evidence="3" type="ORF">SYNPS1DRAFT_31944</name>
</gene>
<dbReference type="Pfam" id="PF09807">
    <property type="entry name" value="ELP6"/>
    <property type="match status" value="2"/>
</dbReference>
<keyword evidence="4" id="KW-1185">Reference proteome</keyword>